<protein>
    <submittedName>
        <fullName evidence="2">Glycosyl hydrolase 108 family protein</fullName>
    </submittedName>
</protein>
<name>A0AA96CXU5_9BACT</name>
<keyword evidence="2" id="KW-0378">Hydrolase</keyword>
<dbReference type="EMBL" id="CP134846">
    <property type="protein sequence ID" value="WNL16238.1"/>
    <property type="molecule type" value="Genomic_DNA"/>
</dbReference>
<organism evidence="2">
    <name type="scientific">Arcobacter sp. AZ-2023</name>
    <dbReference type="NCBI Taxonomy" id="3074453"/>
    <lineage>
        <taxon>Bacteria</taxon>
        <taxon>Pseudomonadati</taxon>
        <taxon>Campylobacterota</taxon>
        <taxon>Epsilonproteobacteria</taxon>
        <taxon>Campylobacterales</taxon>
        <taxon>Arcobacteraceae</taxon>
        <taxon>Arcobacter</taxon>
    </lineage>
</organism>
<dbReference type="GO" id="GO:0016787">
    <property type="term" value="F:hydrolase activity"/>
    <property type="evidence" value="ECO:0007669"/>
    <property type="project" value="UniProtKB-KW"/>
</dbReference>
<dbReference type="Gene3D" id="1.20.141.10">
    <property type="entry name" value="Chitosanase, subunit A, domain 1"/>
    <property type="match status" value="1"/>
</dbReference>
<gene>
    <name evidence="2" type="ORF">RJG54_08440</name>
</gene>
<evidence type="ECO:0000313" key="2">
    <source>
        <dbReference type="EMBL" id="WNL16238.1"/>
    </source>
</evidence>
<dbReference type="InterPro" id="IPR023346">
    <property type="entry name" value="Lysozyme-like_dom_sf"/>
</dbReference>
<dbReference type="Pfam" id="PF05838">
    <property type="entry name" value="Glyco_hydro_108"/>
    <property type="match status" value="1"/>
</dbReference>
<accession>A0AA96CXU5</accession>
<sequence length="200" mass="23438">MANIKKAMKILAFVEHNNDNTQVLHKNKGELGLTFWGIYQTAHPTLKIWNTINQYLKIEPDFKKLGQALVNNNEIMKDVEDFYKIHFWDKMKLDEVHSQHIANEIFIFGANVNWKVAAKETQKLIGLTGDDVDGFIGKNTLEILNKFNENKFDREFDEVEMRYYEKIALNKPHLAVNLKGWFNRARYVSAEIFKNDFVVV</sequence>
<dbReference type="InterPro" id="IPR008565">
    <property type="entry name" value="TtsA-like_GH18_dom"/>
</dbReference>
<proteinExistence type="predicted"/>
<evidence type="ECO:0000259" key="1">
    <source>
        <dbReference type="Pfam" id="PF05838"/>
    </source>
</evidence>
<dbReference type="SUPFAM" id="SSF53955">
    <property type="entry name" value="Lysozyme-like"/>
    <property type="match status" value="1"/>
</dbReference>
<dbReference type="AlphaFoldDB" id="A0AA96CXU5"/>
<reference evidence="2" key="1">
    <citation type="submission" date="2023-09" db="EMBL/GenBank/DDBJ databases">
        <title>Arcobacter tbilisiensis sp. nov. isolated from chicken meat in Tbilisi, Georgia.</title>
        <authorList>
            <person name="Matthias R."/>
            <person name="Zautner A.E."/>
        </authorList>
    </citation>
    <scope>NUCLEOTIDE SEQUENCE</scope>
    <source>
        <strain evidence="2">LEO 107</strain>
    </source>
</reference>
<feature type="domain" description="TtsA-like Glycoside hydrolase family 108" evidence="1">
    <location>
        <begin position="32"/>
        <end position="109"/>
    </location>
</feature>